<dbReference type="PANTHER" id="PTHR43163">
    <property type="entry name" value="DIPEPTIDE TRANSPORT SYSTEM PERMEASE PROTEIN DPPB-RELATED"/>
    <property type="match status" value="1"/>
</dbReference>
<name>A0ABP8VVP4_9MICO</name>
<evidence type="ECO:0000256" key="1">
    <source>
        <dbReference type="ARBA" id="ARBA00004651"/>
    </source>
</evidence>
<sequence length="357" mass="37799">MVALALPRTAPSNAGRAVRIARALRGPLLRLLGAVGVIVAIVSITFLVSRVFTADPINLFVGDSATEATRQQARTQLGLDAPLIVQYGRFLAGLATGNFGTSYLSGEQVGPELLGRLPATVELGLYAVIVGLVFGIIVGVAAAVFRGTPLDAVLRFFTTGTLALPQFWIGLMLLWIFFVNLHLLPGPTGRLPIGMNAPGTITGLYVPDALLHGDLATATAAVRQLILPVITLSVGSFGPVARQVRSAMVESLDSEYVRTARAMGISRPRIWFGYALKPGLLSVLTIGAGLVGWTLAGSVLVEGIFGWPGIGQLAITAIQSSDYPVIQGFVLYVATLYVVIWALLELVYVRVDPRRSA</sequence>
<proteinExistence type="inferred from homology"/>
<feature type="transmembrane region" description="Helical" evidence="7">
    <location>
        <begin position="271"/>
        <end position="296"/>
    </location>
</feature>
<dbReference type="SUPFAM" id="SSF161098">
    <property type="entry name" value="MetI-like"/>
    <property type="match status" value="1"/>
</dbReference>
<dbReference type="Pfam" id="PF19300">
    <property type="entry name" value="BPD_transp_1_N"/>
    <property type="match status" value="1"/>
</dbReference>
<keyword evidence="6 7" id="KW-0472">Membrane</keyword>
<dbReference type="InterPro" id="IPR045621">
    <property type="entry name" value="BPD_transp_1_N"/>
</dbReference>
<evidence type="ECO:0000313" key="10">
    <source>
        <dbReference type="Proteomes" id="UP001501295"/>
    </source>
</evidence>
<dbReference type="Proteomes" id="UP001501295">
    <property type="component" value="Unassembled WGS sequence"/>
</dbReference>
<gene>
    <name evidence="9" type="ORF">GCM10025780_16680</name>
</gene>
<feature type="transmembrane region" description="Helical" evidence="7">
    <location>
        <begin position="123"/>
        <end position="145"/>
    </location>
</feature>
<keyword evidence="2 7" id="KW-0813">Transport</keyword>
<feature type="domain" description="ABC transmembrane type-1" evidence="8">
    <location>
        <begin position="117"/>
        <end position="348"/>
    </location>
</feature>
<dbReference type="PROSITE" id="PS50928">
    <property type="entry name" value="ABC_TM1"/>
    <property type="match status" value="1"/>
</dbReference>
<evidence type="ECO:0000256" key="2">
    <source>
        <dbReference type="ARBA" id="ARBA00022448"/>
    </source>
</evidence>
<feature type="transmembrane region" description="Helical" evidence="7">
    <location>
        <begin position="152"/>
        <end position="178"/>
    </location>
</feature>
<evidence type="ECO:0000256" key="4">
    <source>
        <dbReference type="ARBA" id="ARBA00022692"/>
    </source>
</evidence>
<evidence type="ECO:0000256" key="5">
    <source>
        <dbReference type="ARBA" id="ARBA00022989"/>
    </source>
</evidence>
<keyword evidence="5 7" id="KW-1133">Transmembrane helix</keyword>
<dbReference type="InterPro" id="IPR000515">
    <property type="entry name" value="MetI-like"/>
</dbReference>
<evidence type="ECO:0000259" key="8">
    <source>
        <dbReference type="PROSITE" id="PS50928"/>
    </source>
</evidence>
<protein>
    <submittedName>
        <fullName evidence="9">ABC transporter permease</fullName>
    </submittedName>
</protein>
<keyword evidence="4 7" id="KW-0812">Transmembrane</keyword>
<comment type="similarity">
    <text evidence="7">Belongs to the binding-protein-dependent transport system permease family.</text>
</comment>
<evidence type="ECO:0000256" key="7">
    <source>
        <dbReference type="RuleBase" id="RU363032"/>
    </source>
</evidence>
<dbReference type="Gene3D" id="1.10.3720.10">
    <property type="entry name" value="MetI-like"/>
    <property type="match status" value="1"/>
</dbReference>
<reference evidence="10" key="1">
    <citation type="journal article" date="2019" name="Int. J. Syst. Evol. Microbiol.">
        <title>The Global Catalogue of Microorganisms (GCM) 10K type strain sequencing project: providing services to taxonomists for standard genome sequencing and annotation.</title>
        <authorList>
            <consortium name="The Broad Institute Genomics Platform"/>
            <consortium name="The Broad Institute Genome Sequencing Center for Infectious Disease"/>
            <person name="Wu L."/>
            <person name="Ma J."/>
        </authorList>
    </citation>
    <scope>NUCLEOTIDE SEQUENCE [LARGE SCALE GENOMIC DNA]</scope>
    <source>
        <strain evidence="10">JCM 18956</strain>
    </source>
</reference>
<dbReference type="RefSeq" id="WP_345375380.1">
    <property type="nucleotide sequence ID" value="NZ_BAABLM010000003.1"/>
</dbReference>
<evidence type="ECO:0000313" key="9">
    <source>
        <dbReference type="EMBL" id="GAA4673141.1"/>
    </source>
</evidence>
<organism evidence="9 10">
    <name type="scientific">Frondihabitans cladoniiphilus</name>
    <dbReference type="NCBI Taxonomy" id="715785"/>
    <lineage>
        <taxon>Bacteria</taxon>
        <taxon>Bacillati</taxon>
        <taxon>Actinomycetota</taxon>
        <taxon>Actinomycetes</taxon>
        <taxon>Micrococcales</taxon>
        <taxon>Microbacteriaceae</taxon>
        <taxon>Frondihabitans</taxon>
    </lineage>
</organism>
<dbReference type="CDD" id="cd06261">
    <property type="entry name" value="TM_PBP2"/>
    <property type="match status" value="1"/>
</dbReference>
<keyword evidence="3" id="KW-1003">Cell membrane</keyword>
<evidence type="ECO:0000256" key="6">
    <source>
        <dbReference type="ARBA" id="ARBA00023136"/>
    </source>
</evidence>
<dbReference type="PANTHER" id="PTHR43163:SF6">
    <property type="entry name" value="DIPEPTIDE TRANSPORT SYSTEM PERMEASE PROTEIN DPPB-RELATED"/>
    <property type="match status" value="1"/>
</dbReference>
<comment type="caution">
    <text evidence="9">The sequence shown here is derived from an EMBL/GenBank/DDBJ whole genome shotgun (WGS) entry which is preliminary data.</text>
</comment>
<keyword evidence="10" id="KW-1185">Reference proteome</keyword>
<evidence type="ECO:0000256" key="3">
    <source>
        <dbReference type="ARBA" id="ARBA00022475"/>
    </source>
</evidence>
<dbReference type="EMBL" id="BAABLM010000003">
    <property type="protein sequence ID" value="GAA4673141.1"/>
    <property type="molecule type" value="Genomic_DNA"/>
</dbReference>
<dbReference type="Pfam" id="PF00528">
    <property type="entry name" value="BPD_transp_1"/>
    <property type="match status" value="1"/>
</dbReference>
<accession>A0ABP8VVP4</accession>
<feature type="transmembrane region" description="Helical" evidence="7">
    <location>
        <begin position="329"/>
        <end position="349"/>
    </location>
</feature>
<dbReference type="InterPro" id="IPR035906">
    <property type="entry name" value="MetI-like_sf"/>
</dbReference>
<feature type="transmembrane region" description="Helical" evidence="7">
    <location>
        <begin position="221"/>
        <end position="241"/>
    </location>
</feature>
<feature type="transmembrane region" description="Helical" evidence="7">
    <location>
        <begin position="28"/>
        <end position="52"/>
    </location>
</feature>
<comment type="subcellular location">
    <subcellularLocation>
        <location evidence="1 7">Cell membrane</location>
        <topology evidence="1 7">Multi-pass membrane protein</topology>
    </subcellularLocation>
</comment>